<evidence type="ECO:0000313" key="2">
    <source>
        <dbReference type="Proteomes" id="UP000201838"/>
    </source>
</evidence>
<sequence>MDVTKALDQFRADVEGCDLAAFADLNTSMILCVSASTRHAQEELDALTETAAAVLDGAISEGAQSLIGGEKAQTAITMTPVDVRVYLRASPAKSEALICLCSPDADMAKIVARGSATLASIMAEG</sequence>
<dbReference type="OrthoDB" id="7857877at2"/>
<dbReference type="EMBL" id="FXXQ01000003">
    <property type="protein sequence ID" value="SMX23331.1"/>
    <property type="molecule type" value="Genomic_DNA"/>
</dbReference>
<gene>
    <name evidence="1" type="ORF">BOA8489_01436</name>
</gene>
<evidence type="ECO:0008006" key="3">
    <source>
        <dbReference type="Google" id="ProtNLM"/>
    </source>
</evidence>
<dbReference type="RefSeq" id="WP_093973300.1">
    <property type="nucleotide sequence ID" value="NZ_FXXQ01000003.1"/>
</dbReference>
<name>A0A238IZ67_9RHOB</name>
<keyword evidence="2" id="KW-1185">Reference proteome</keyword>
<dbReference type="Proteomes" id="UP000201838">
    <property type="component" value="Unassembled WGS sequence"/>
</dbReference>
<proteinExistence type="predicted"/>
<organism evidence="1 2">
    <name type="scientific">Boseongicola aestuarii</name>
    <dbReference type="NCBI Taxonomy" id="1470561"/>
    <lineage>
        <taxon>Bacteria</taxon>
        <taxon>Pseudomonadati</taxon>
        <taxon>Pseudomonadota</taxon>
        <taxon>Alphaproteobacteria</taxon>
        <taxon>Rhodobacterales</taxon>
        <taxon>Paracoccaceae</taxon>
        <taxon>Boseongicola</taxon>
    </lineage>
</organism>
<evidence type="ECO:0000313" key="1">
    <source>
        <dbReference type="EMBL" id="SMX23331.1"/>
    </source>
</evidence>
<protein>
    <recommendedName>
        <fullName evidence="3">Roadblock/LC7 domain protein</fullName>
    </recommendedName>
</protein>
<dbReference type="AlphaFoldDB" id="A0A238IZ67"/>
<accession>A0A238IZ67</accession>
<reference evidence="2" key="1">
    <citation type="submission" date="2017-05" db="EMBL/GenBank/DDBJ databases">
        <authorList>
            <person name="Rodrigo-Torres L."/>
            <person name="Arahal R. D."/>
            <person name="Lucena T."/>
        </authorList>
    </citation>
    <scope>NUCLEOTIDE SEQUENCE [LARGE SCALE GENOMIC DNA]</scope>
    <source>
        <strain evidence="2">CECT 8489</strain>
    </source>
</reference>